<feature type="region of interest" description="Disordered" evidence="1">
    <location>
        <begin position="167"/>
        <end position="198"/>
    </location>
</feature>
<dbReference type="Proteomes" id="UP000028341">
    <property type="component" value="Unassembled WGS sequence"/>
</dbReference>
<dbReference type="EMBL" id="JFCB01000056">
    <property type="protein sequence ID" value="KES02988.1"/>
    <property type="molecule type" value="Genomic_DNA"/>
</dbReference>
<comment type="caution">
    <text evidence="2">The sequence shown here is derived from an EMBL/GenBank/DDBJ whole genome shotgun (WGS) entry which is preliminary data.</text>
</comment>
<evidence type="ECO:0000256" key="1">
    <source>
        <dbReference type="SAM" id="MobiDB-lite"/>
    </source>
</evidence>
<protein>
    <submittedName>
        <fullName evidence="2">Uncharacterized protein</fullName>
    </submittedName>
</protein>
<evidence type="ECO:0000313" key="2">
    <source>
        <dbReference type="EMBL" id="KES02988.1"/>
    </source>
</evidence>
<name>A0A081XHG5_STRTO</name>
<reference evidence="2 3" key="1">
    <citation type="submission" date="2014-02" db="EMBL/GenBank/DDBJ databases">
        <title>The genome announcement of Streptomyces toyocaensis NRRL15009.</title>
        <authorList>
            <person name="Hong H.-J."/>
            <person name="Kwun M.J."/>
        </authorList>
    </citation>
    <scope>NUCLEOTIDE SEQUENCE [LARGE SCALE GENOMIC DNA]</scope>
    <source>
        <strain evidence="2 3">NRRL 15009</strain>
    </source>
</reference>
<sequence>MPCPRCTVATHRHRTTDYDGVNIYRPQAGPDPTRVPDNGEPDVEQAWIALVPGDYPARLFADTEVYHLVGGIAWPGPHHRDYGSAKVAHDACCPGLHHSRPETSRGAGELWRAMRRRNTAATGALAAGGRMPTQPDQLRRLPIPVGPIHNEDHQVLRVWGQPLASPGRASSAVWSTSMVSNAGRGSRPPRRPDRCRDG</sequence>
<gene>
    <name evidence="2" type="ORF">BU52_32900</name>
</gene>
<organism evidence="2 3">
    <name type="scientific">Streptomyces toyocaensis</name>
    <dbReference type="NCBI Taxonomy" id="55952"/>
    <lineage>
        <taxon>Bacteria</taxon>
        <taxon>Bacillati</taxon>
        <taxon>Actinomycetota</taxon>
        <taxon>Actinomycetes</taxon>
        <taxon>Kitasatosporales</taxon>
        <taxon>Streptomycetaceae</taxon>
        <taxon>Streptomyces</taxon>
    </lineage>
</organism>
<evidence type="ECO:0000313" key="3">
    <source>
        <dbReference type="Proteomes" id="UP000028341"/>
    </source>
</evidence>
<dbReference type="AlphaFoldDB" id="A0A081XHG5"/>
<keyword evidence="3" id="KW-1185">Reference proteome</keyword>
<accession>A0A081XHG5</accession>
<proteinExistence type="predicted"/>